<name>A0A1A8ZBQ7_9ACTN</name>
<dbReference type="RefSeq" id="WP_091660076.1">
    <property type="nucleotide sequence ID" value="NZ_LT594323.1"/>
</dbReference>
<keyword evidence="3" id="KW-1185">Reference proteome</keyword>
<accession>A0A1A8ZBQ7</accession>
<dbReference type="EMBL" id="LT594323">
    <property type="protein sequence ID" value="SBT41411.1"/>
    <property type="molecule type" value="Genomic_DNA"/>
</dbReference>
<proteinExistence type="predicted"/>
<gene>
    <name evidence="2" type="ORF">GA0070611_1610</name>
</gene>
<feature type="chain" id="PRO_5008382537" evidence="1">
    <location>
        <begin position="46"/>
        <end position="104"/>
    </location>
</feature>
<organism evidence="2 3">
    <name type="scientific">Micromonospora auratinigra</name>
    <dbReference type="NCBI Taxonomy" id="261654"/>
    <lineage>
        <taxon>Bacteria</taxon>
        <taxon>Bacillati</taxon>
        <taxon>Actinomycetota</taxon>
        <taxon>Actinomycetes</taxon>
        <taxon>Micromonosporales</taxon>
        <taxon>Micromonosporaceae</taxon>
        <taxon>Micromonospora</taxon>
    </lineage>
</organism>
<dbReference type="PATRIC" id="fig|261654.4.peg.1635"/>
<evidence type="ECO:0000313" key="3">
    <source>
        <dbReference type="Proteomes" id="UP000199385"/>
    </source>
</evidence>
<evidence type="ECO:0000313" key="2">
    <source>
        <dbReference type="EMBL" id="SBT41411.1"/>
    </source>
</evidence>
<protein>
    <submittedName>
        <fullName evidence="2">Uncharacterized protein</fullName>
    </submittedName>
</protein>
<feature type="signal peptide" evidence="1">
    <location>
        <begin position="1"/>
        <end position="45"/>
    </location>
</feature>
<dbReference type="AlphaFoldDB" id="A0A1A8ZBQ7"/>
<sequence length="104" mass="9998">MTHNPTQPRAYITAPTQAAAALAAALAAAAAALAAAGFLVTPATAAETVDADDLVAVVAEDMDAARAADAVVTLPGAEGLPEGVYAALYAVPVVTLAEVLGGAA</sequence>
<keyword evidence="1" id="KW-0732">Signal</keyword>
<reference evidence="3" key="1">
    <citation type="submission" date="2016-06" db="EMBL/GenBank/DDBJ databases">
        <authorList>
            <person name="Varghese N."/>
            <person name="Submissions Spin"/>
        </authorList>
    </citation>
    <scope>NUCLEOTIDE SEQUENCE [LARGE SCALE GENOMIC DNA]</scope>
    <source>
        <strain evidence="3">DSM 44815</strain>
    </source>
</reference>
<dbReference type="Proteomes" id="UP000199385">
    <property type="component" value="Chromosome I"/>
</dbReference>
<evidence type="ECO:0000256" key="1">
    <source>
        <dbReference type="SAM" id="SignalP"/>
    </source>
</evidence>